<gene>
    <name evidence="2" type="ORF">VXC91_16795</name>
</gene>
<name>A0ABU7FI53_9ACTN</name>
<comment type="caution">
    <text evidence="2">The sequence shown here is derived from an EMBL/GenBank/DDBJ whole genome shotgun (WGS) entry which is preliminary data.</text>
</comment>
<evidence type="ECO:0000313" key="2">
    <source>
        <dbReference type="EMBL" id="MED7823600.1"/>
    </source>
</evidence>
<organism evidence="2 3">
    <name type="scientific">Streptomyces chiangmaiensis</name>
    <dbReference type="NCBI Taxonomy" id="766497"/>
    <lineage>
        <taxon>Bacteria</taxon>
        <taxon>Bacillati</taxon>
        <taxon>Actinomycetota</taxon>
        <taxon>Actinomycetes</taxon>
        <taxon>Kitasatosporales</taxon>
        <taxon>Streptomycetaceae</taxon>
        <taxon>Streptomyces</taxon>
    </lineage>
</organism>
<dbReference type="EMBL" id="JAYWVC010000048">
    <property type="protein sequence ID" value="MED7823600.1"/>
    <property type="molecule type" value="Genomic_DNA"/>
</dbReference>
<keyword evidence="1" id="KW-0812">Transmembrane</keyword>
<keyword evidence="3" id="KW-1185">Reference proteome</keyword>
<reference evidence="2" key="1">
    <citation type="submission" date="2024-01" db="EMBL/GenBank/DDBJ databases">
        <title>First draft genome sequence data of TA4-1, the type strain of Gram-positive actinobacterium Streptomyces chiangmaiensis.</title>
        <authorList>
            <person name="Yasawong M."/>
            <person name="Nantapong N."/>
        </authorList>
    </citation>
    <scope>NUCLEOTIDE SEQUENCE</scope>
    <source>
        <strain evidence="2">TA4-1</strain>
    </source>
</reference>
<protein>
    <submittedName>
        <fullName evidence="2">Uncharacterized protein</fullName>
    </submittedName>
</protein>
<dbReference type="Proteomes" id="UP001333996">
    <property type="component" value="Unassembled WGS sequence"/>
</dbReference>
<sequence>MPADASTFQLLGVPLLALASAIWIVCAGRILRRRRFEEAARRYRNRLGSLPDQRKGGPALESVELTPAERDAFAGLMRQFDEGRS</sequence>
<proteinExistence type="predicted"/>
<dbReference type="RefSeq" id="WP_329508062.1">
    <property type="nucleotide sequence ID" value="NZ_BAAAYZ010000078.1"/>
</dbReference>
<accession>A0ABU7FI53</accession>
<evidence type="ECO:0000256" key="1">
    <source>
        <dbReference type="SAM" id="Phobius"/>
    </source>
</evidence>
<keyword evidence="1" id="KW-1133">Transmembrane helix</keyword>
<feature type="transmembrane region" description="Helical" evidence="1">
    <location>
        <begin position="12"/>
        <end position="31"/>
    </location>
</feature>
<evidence type="ECO:0000313" key="3">
    <source>
        <dbReference type="Proteomes" id="UP001333996"/>
    </source>
</evidence>
<keyword evidence="1" id="KW-0472">Membrane</keyword>